<sequence length="204" mass="22403">MHLNGYNNTKTVLEWALNKFPDPEKLVIGGYSAGSLGAQLWSAKIAEMWHVEQKSVTYQVLADSYVDVFLEQKAAASSLLNFFGGCDVDLHFPELMQVECKAETATATALVDALIQEAPKSKWLFIHSNADQFYGNLSLILDSHALFTNVTRFNIDSDEHVWLKAPGYATTTSLGGALLGNVLSEWLGQPSTDPASPRNTTVQH</sequence>
<accession>A0A2P4XTJ2</accession>
<evidence type="ECO:0008006" key="3">
    <source>
        <dbReference type="Google" id="ProtNLM"/>
    </source>
</evidence>
<gene>
    <name evidence="1" type="ORF">PHPALM_14989</name>
</gene>
<organism evidence="1 2">
    <name type="scientific">Phytophthora palmivora</name>
    <dbReference type="NCBI Taxonomy" id="4796"/>
    <lineage>
        <taxon>Eukaryota</taxon>
        <taxon>Sar</taxon>
        <taxon>Stramenopiles</taxon>
        <taxon>Oomycota</taxon>
        <taxon>Peronosporomycetes</taxon>
        <taxon>Peronosporales</taxon>
        <taxon>Peronosporaceae</taxon>
        <taxon>Phytophthora</taxon>
    </lineage>
</organism>
<proteinExistence type="predicted"/>
<protein>
    <recommendedName>
        <fullName evidence="3">Carbohydrate esterase</fullName>
    </recommendedName>
</protein>
<dbReference type="InterPro" id="IPR029058">
    <property type="entry name" value="AB_hydrolase_fold"/>
</dbReference>
<name>A0A2P4XTJ2_9STRA</name>
<dbReference type="EMBL" id="NCKW01008039">
    <property type="protein sequence ID" value="POM68799.1"/>
    <property type="molecule type" value="Genomic_DNA"/>
</dbReference>
<dbReference type="SUPFAM" id="SSF53474">
    <property type="entry name" value="alpha/beta-Hydrolases"/>
    <property type="match status" value="1"/>
</dbReference>
<evidence type="ECO:0000313" key="1">
    <source>
        <dbReference type="EMBL" id="POM68799.1"/>
    </source>
</evidence>
<dbReference type="OrthoDB" id="2015280at2759"/>
<dbReference type="Proteomes" id="UP000237271">
    <property type="component" value="Unassembled WGS sequence"/>
</dbReference>
<comment type="caution">
    <text evidence="1">The sequence shown here is derived from an EMBL/GenBank/DDBJ whole genome shotgun (WGS) entry which is preliminary data.</text>
</comment>
<evidence type="ECO:0000313" key="2">
    <source>
        <dbReference type="Proteomes" id="UP000237271"/>
    </source>
</evidence>
<reference evidence="1 2" key="1">
    <citation type="journal article" date="2017" name="Genome Biol. Evol.">
        <title>Phytophthora megakarya and P. palmivora, closely related causal agents of cacao black pod rot, underwent increases in genome sizes and gene numbers by different mechanisms.</title>
        <authorList>
            <person name="Ali S.S."/>
            <person name="Shao J."/>
            <person name="Lary D.J."/>
            <person name="Kronmiller B."/>
            <person name="Shen D."/>
            <person name="Strem M.D."/>
            <person name="Amoako-Attah I."/>
            <person name="Akrofi A.Y."/>
            <person name="Begoude B.A."/>
            <person name="Ten Hoopen G.M."/>
            <person name="Coulibaly K."/>
            <person name="Kebe B.I."/>
            <person name="Melnick R.L."/>
            <person name="Guiltinan M.J."/>
            <person name="Tyler B.M."/>
            <person name="Meinhardt L.W."/>
            <person name="Bailey B.A."/>
        </authorList>
    </citation>
    <scope>NUCLEOTIDE SEQUENCE [LARGE SCALE GENOMIC DNA]</scope>
    <source>
        <strain evidence="2">sbr112.9</strain>
    </source>
</reference>
<dbReference type="AlphaFoldDB" id="A0A2P4XTJ2"/>
<keyword evidence="2" id="KW-1185">Reference proteome</keyword>